<dbReference type="Gene3D" id="3.20.20.140">
    <property type="entry name" value="Metal-dependent hydrolases"/>
    <property type="match status" value="2"/>
</dbReference>
<proteinExistence type="predicted"/>
<evidence type="ECO:0000313" key="2">
    <source>
        <dbReference type="Proteomes" id="UP000238288"/>
    </source>
</evidence>
<dbReference type="GeneID" id="93665293"/>
<evidence type="ECO:0000313" key="1">
    <source>
        <dbReference type="EMBL" id="SOU42585.1"/>
    </source>
</evidence>
<dbReference type="PANTHER" id="PTHR11409:SF43">
    <property type="entry name" value="ADENOSINE DEAMINASE"/>
    <property type="match status" value="1"/>
</dbReference>
<dbReference type="AlphaFoldDB" id="A0A2K4XE61"/>
<organism evidence="1 2">
    <name type="scientific">Pseudoalteromonas carrageenovora IAM 12662</name>
    <dbReference type="NCBI Taxonomy" id="1314868"/>
    <lineage>
        <taxon>Bacteria</taxon>
        <taxon>Pseudomonadati</taxon>
        <taxon>Pseudomonadota</taxon>
        <taxon>Gammaproteobacteria</taxon>
        <taxon>Alteromonadales</taxon>
        <taxon>Pseudoalteromonadaceae</taxon>
        <taxon>Pseudoalteromonas</taxon>
    </lineage>
</organism>
<accession>A0A2K4XE61</accession>
<dbReference type="OrthoDB" id="8772092at2"/>
<dbReference type="Proteomes" id="UP000238288">
    <property type="component" value="Chromosome PCAR9b"/>
</dbReference>
<gene>
    <name evidence="1" type="ORF">PCAR9_B0098</name>
</gene>
<dbReference type="GO" id="GO:0006154">
    <property type="term" value="P:adenosine catabolic process"/>
    <property type="evidence" value="ECO:0007669"/>
    <property type="project" value="TreeGrafter"/>
</dbReference>
<evidence type="ECO:0008006" key="3">
    <source>
        <dbReference type="Google" id="ProtNLM"/>
    </source>
</evidence>
<dbReference type="InterPro" id="IPR006330">
    <property type="entry name" value="Ado/ade_deaminase"/>
</dbReference>
<dbReference type="SUPFAM" id="SSF51556">
    <property type="entry name" value="Metallo-dependent hydrolases"/>
    <property type="match status" value="2"/>
</dbReference>
<dbReference type="GO" id="GO:0005829">
    <property type="term" value="C:cytosol"/>
    <property type="evidence" value="ECO:0007669"/>
    <property type="project" value="TreeGrafter"/>
</dbReference>
<name>A0A2K4XE61_PSEVC</name>
<sequence length="859" mass="100202">MPSILIRESFRNTEALGSYQSSHRLNERSLKQFLFQGIRRRKAELPDHVIKNKLSKFLDSDTGSVLSFLNKILSTLGERYIEPTFNGQFLVDSKLFGEWQELITEVPPLFGICSALRDFYTFPNHNNRAETKLYFERFLRPQIRYSALPSIKDPRLDELVERLKLDDLHIHLNGSSEIEIIWRTALQKPRAFAKELKGASNNKLVKELYSAEEVGLTQEKQLGKLNVAKALRVLLLNEVFGQDANIVQKTFFKRDEDETKQAFKIQLINIEQVNKLTELSNSFNVSEIYNFDFDIEGSLLAQLSHIEDDIKTPLALESFYLIAMFGYLKKTKNEAFGHALYYYLLIKCQFNRLVVQQTHQFGFDQFQKFTVNEMRSTTEKEYQTRYHQLNYSDLGDLDYLEGRFAPSRDLPSNVDRLRTILADYKHYQTTEQRANNAIIDKNKKVNPYSLKDLLCHKANATSLKLSLIAHFIKRPDKHINKLVNGEIRLSWQCRHYELRNQLEKTRRSLAALQEQYIDLSDYLFGFDAAANELDAGPEVFAPIFKRLRKAGYHNFTYHAGEDYVHLLSGIRTVAEAIDFLDLKTGNRIGHGTAIGIHPELWRERIGNNIVMKQGERLDDLVFAYKHFCDHEVNGTLLHLIEREIRTLSALIYEEQYSPVELYDAWELRYIDPILAFELKRQHGSYLRSEIKKEIDDILKTKKTNKKAFEIFEKYHGVNNADCAIRYQELIEVDMTCPCERAFNYETFRILQKYVIGKINRRHMAIESLPTSNVRISFYEHYREHHIFDWLGVTDEKGMEVPVVLGSDDPGIFATNLRNEYAHILLTLENDIGLSSMDAIAKLEQIVRNGKIWRFKKLSY</sequence>
<protein>
    <recommendedName>
        <fullName evidence="3">Adenosine deaminase</fullName>
    </recommendedName>
</protein>
<dbReference type="GO" id="GO:0004000">
    <property type="term" value="F:adenosine deaminase activity"/>
    <property type="evidence" value="ECO:0007669"/>
    <property type="project" value="TreeGrafter"/>
</dbReference>
<dbReference type="InterPro" id="IPR032466">
    <property type="entry name" value="Metal_Hydrolase"/>
</dbReference>
<dbReference type="RefSeq" id="WP_131692537.1">
    <property type="nucleotide sequence ID" value="NZ_AQGW01000025.1"/>
</dbReference>
<dbReference type="PANTHER" id="PTHR11409">
    <property type="entry name" value="ADENOSINE DEAMINASE"/>
    <property type="match status" value="1"/>
</dbReference>
<reference evidence="1 2" key="1">
    <citation type="submission" date="2017-11" db="EMBL/GenBank/DDBJ databases">
        <authorList>
            <person name="Han C.G."/>
        </authorList>
    </citation>
    <scope>NUCLEOTIDE SEQUENCE [LARGE SCALE GENOMIC DNA]</scope>
    <source>
        <strain evidence="2">ATCC 43555</strain>
    </source>
</reference>
<dbReference type="EMBL" id="LT965929">
    <property type="protein sequence ID" value="SOU42585.1"/>
    <property type="molecule type" value="Genomic_DNA"/>
</dbReference>
<dbReference type="GO" id="GO:0043103">
    <property type="term" value="P:hypoxanthine salvage"/>
    <property type="evidence" value="ECO:0007669"/>
    <property type="project" value="TreeGrafter"/>
</dbReference>
<dbReference type="GO" id="GO:0046103">
    <property type="term" value="P:inosine biosynthetic process"/>
    <property type="evidence" value="ECO:0007669"/>
    <property type="project" value="TreeGrafter"/>
</dbReference>